<dbReference type="PANTHER" id="PTHR46797">
    <property type="entry name" value="HTH-TYPE TRANSCRIPTIONAL REGULATOR"/>
    <property type="match status" value="1"/>
</dbReference>
<accession>A0A8T4J062</accession>
<evidence type="ECO:0000313" key="4">
    <source>
        <dbReference type="Proteomes" id="UP000675554"/>
    </source>
</evidence>
<feature type="domain" description="HTH cro/C1-type" evidence="2">
    <location>
        <begin position="18"/>
        <end position="72"/>
    </location>
</feature>
<evidence type="ECO:0000256" key="1">
    <source>
        <dbReference type="ARBA" id="ARBA00023125"/>
    </source>
</evidence>
<dbReference type="GO" id="GO:0003677">
    <property type="term" value="F:DNA binding"/>
    <property type="evidence" value="ECO:0007669"/>
    <property type="project" value="UniProtKB-KW"/>
</dbReference>
<name>A0A8T4J062_9ACTN</name>
<organism evidence="3 4">
    <name type="scientific">Streptomyces daliensis</name>
    <dbReference type="NCBI Taxonomy" id="299421"/>
    <lineage>
        <taxon>Bacteria</taxon>
        <taxon>Bacillati</taxon>
        <taxon>Actinomycetota</taxon>
        <taxon>Actinomycetes</taxon>
        <taxon>Kitasatosporales</taxon>
        <taxon>Streptomycetaceae</taxon>
        <taxon>Streptomyces</taxon>
    </lineage>
</organism>
<comment type="caution">
    <text evidence="3">The sequence shown here is derived from an EMBL/GenBank/DDBJ whole genome shotgun (WGS) entry which is preliminary data.</text>
</comment>
<dbReference type="GO" id="GO:0003700">
    <property type="term" value="F:DNA-binding transcription factor activity"/>
    <property type="evidence" value="ECO:0007669"/>
    <property type="project" value="TreeGrafter"/>
</dbReference>
<dbReference type="Pfam" id="PF13560">
    <property type="entry name" value="HTH_31"/>
    <property type="match status" value="1"/>
</dbReference>
<dbReference type="InterPro" id="IPR010982">
    <property type="entry name" value="Lambda_DNA-bd_dom_sf"/>
</dbReference>
<evidence type="ECO:0000259" key="2">
    <source>
        <dbReference type="PROSITE" id="PS50943"/>
    </source>
</evidence>
<dbReference type="Gene3D" id="1.10.260.40">
    <property type="entry name" value="lambda repressor-like DNA-binding domains"/>
    <property type="match status" value="1"/>
</dbReference>
<reference evidence="3" key="1">
    <citation type="submission" date="2021-04" db="EMBL/GenBank/DDBJ databases">
        <title>Sequencing of actinobacteria type strains.</title>
        <authorList>
            <person name="Nguyen G.-S."/>
            <person name="Wentzel A."/>
        </authorList>
    </citation>
    <scope>NUCLEOTIDE SEQUENCE</scope>
    <source>
        <strain evidence="3">DSM 42095</strain>
    </source>
</reference>
<dbReference type="SMART" id="SM00530">
    <property type="entry name" value="HTH_XRE"/>
    <property type="match status" value="1"/>
</dbReference>
<dbReference type="CDD" id="cd00093">
    <property type="entry name" value="HTH_XRE"/>
    <property type="match status" value="1"/>
</dbReference>
<protein>
    <submittedName>
        <fullName evidence="3">Helix-turn-helix domain-containing protein</fullName>
    </submittedName>
</protein>
<dbReference type="InterPro" id="IPR050807">
    <property type="entry name" value="TransReg_Diox_bact_type"/>
</dbReference>
<dbReference type="InterPro" id="IPR001387">
    <property type="entry name" value="Cro/C1-type_HTH"/>
</dbReference>
<evidence type="ECO:0000313" key="3">
    <source>
        <dbReference type="EMBL" id="MBR7675517.1"/>
    </source>
</evidence>
<sequence>MSIESVGDRFNETLGDRIRAWRGTRQMSQAQLAQRSHVSVEYLRSIETGRRVPARGTLNNIAAALHVSVPVLEGQPHLGAEAEEPMHSVVPELYKVLLCYDAPDDLAQAPRPLPVLTAEVDQISAMRRDARYGPMGPLLPPLLTELTHVALDSAGETQQRAFWELARTYRAANSLAHKLGYQHLSSTALERVAWAAAKSGDLLMEVTAGYLKAGAMLRAGAYGPGTRLLERLMKRVESAVPEGCWREDQLAVYGALRLKLVMFEAQSGGGAENVRGQLAEARDVAAAMGGRDSLAYETSFGPTNIRIHEVAALLETGDTEQAVERVREWGREQRRDLWTPPESTVKERASHHHIDFAAAQLAEGDRGGALASLQEARKIAPQHTRHRPKARDTVSTLIRLEGDAPETLAGMARWISR</sequence>
<keyword evidence="1" id="KW-0238">DNA-binding</keyword>
<dbReference type="PROSITE" id="PS50943">
    <property type="entry name" value="HTH_CROC1"/>
    <property type="match status" value="1"/>
</dbReference>
<dbReference type="EMBL" id="JAGSMN010000488">
    <property type="protein sequence ID" value="MBR7675517.1"/>
    <property type="molecule type" value="Genomic_DNA"/>
</dbReference>
<dbReference type="SUPFAM" id="SSF47413">
    <property type="entry name" value="lambda repressor-like DNA-binding domains"/>
    <property type="match status" value="1"/>
</dbReference>
<proteinExistence type="predicted"/>
<keyword evidence="4" id="KW-1185">Reference proteome</keyword>
<dbReference type="Proteomes" id="UP000675554">
    <property type="component" value="Unassembled WGS sequence"/>
</dbReference>
<dbReference type="AlphaFoldDB" id="A0A8T4J062"/>
<gene>
    <name evidence="3" type="ORF">KDA82_21360</name>
</gene>
<dbReference type="GO" id="GO:0005829">
    <property type="term" value="C:cytosol"/>
    <property type="evidence" value="ECO:0007669"/>
    <property type="project" value="TreeGrafter"/>
</dbReference>
<dbReference type="PANTHER" id="PTHR46797:SF1">
    <property type="entry name" value="METHYLPHOSPHONATE SYNTHASE"/>
    <property type="match status" value="1"/>
</dbReference>